<dbReference type="OrthoDB" id="9800230at2"/>
<proteinExistence type="predicted"/>
<protein>
    <submittedName>
        <fullName evidence="1">Uncharacterized protein DUF4861</fullName>
    </submittedName>
</protein>
<reference evidence="1 2" key="1">
    <citation type="submission" date="2019-03" db="EMBL/GenBank/DDBJ databases">
        <title>Genomic Encyclopedia of Type Strains, Phase IV (KMG-IV): sequencing the most valuable type-strain genomes for metagenomic binning, comparative biology and taxonomic classification.</title>
        <authorList>
            <person name="Goeker M."/>
        </authorList>
    </citation>
    <scope>NUCLEOTIDE SEQUENCE [LARGE SCALE GENOMIC DNA]</scope>
    <source>
        <strain evidence="1 2">DSM 18792</strain>
    </source>
</reference>
<comment type="caution">
    <text evidence="1">The sequence shown here is derived from an EMBL/GenBank/DDBJ whole genome shotgun (WGS) entry which is preliminary data.</text>
</comment>
<dbReference type="InterPro" id="IPR032342">
    <property type="entry name" value="DUF4861"/>
</dbReference>
<dbReference type="PROSITE" id="PS51257">
    <property type="entry name" value="PROKAR_LIPOPROTEIN"/>
    <property type="match status" value="1"/>
</dbReference>
<dbReference type="Proteomes" id="UP000295455">
    <property type="component" value="Unassembled WGS sequence"/>
</dbReference>
<dbReference type="EMBL" id="SLUP01000004">
    <property type="protein sequence ID" value="TCL66264.1"/>
    <property type="molecule type" value="Genomic_DNA"/>
</dbReference>
<gene>
    <name evidence="1" type="ORF">EV196_104295</name>
</gene>
<keyword evidence="2" id="KW-1185">Reference proteome</keyword>
<organism evidence="1 2">
    <name type="scientific">Mariniflexile fucanivorans</name>
    <dbReference type="NCBI Taxonomy" id="264023"/>
    <lineage>
        <taxon>Bacteria</taxon>
        <taxon>Pseudomonadati</taxon>
        <taxon>Bacteroidota</taxon>
        <taxon>Flavobacteriia</taxon>
        <taxon>Flavobacteriales</taxon>
        <taxon>Flavobacteriaceae</taxon>
        <taxon>Mariniflexile</taxon>
    </lineage>
</organism>
<dbReference type="RefSeq" id="WP_132217736.1">
    <property type="nucleotide sequence ID" value="NZ_OX156936.1"/>
</dbReference>
<evidence type="ECO:0000313" key="1">
    <source>
        <dbReference type="EMBL" id="TCL66264.1"/>
    </source>
</evidence>
<accession>A0A4R1RJE6</accession>
<evidence type="ECO:0000313" key="2">
    <source>
        <dbReference type="Proteomes" id="UP000295455"/>
    </source>
</evidence>
<dbReference type="Pfam" id="PF16153">
    <property type="entry name" value="DUF4861"/>
    <property type="match status" value="1"/>
</dbReference>
<sequence>MKKSLFYVCALVITTFLSCGVKQKGNAVITVKNNLDIPRAFETVEILKADLNLTENQNFEAVEVRDKLKQVLVVSQFVDQDGDGAADVLLFQPKLEPNSEKQYELVLVEAGTAPVAKEYCYSRFVPERTDDYAWENNKVAFRTYGPTAQKMIEDSVPGGTLSSGIDAWLKKVDYPIINKWYAANVKEIGYYHKDHGEGLDNFHVGSSRGVGGTAVKKDSTYYISKNFTEWKTITNGPIRTSFVLNYADWDADGQKITEEKHISLDYGNNFSKFEIHVTGTDVLSVGLTLHENDGEITENPEKGWISYWEPNYFDSEIGTAIVAKKENMIASEYYVTSMKDRSNLYSQLKVDNNKVVYYAGFAWKKSNQYPTKASWEKYLDEFALKINNPLEVVLKK</sequence>
<name>A0A4R1RJE6_9FLAO</name>
<dbReference type="AlphaFoldDB" id="A0A4R1RJE6"/>